<reference evidence="2 3" key="1">
    <citation type="submission" date="2018-11" db="EMBL/GenBank/DDBJ databases">
        <title>Schleiferia aggregans sp. nov., a moderately thermophilic heterotrophic bacterium isolated from microbial mats at a terrestrial hot spring.</title>
        <authorList>
            <person name="Iino T."/>
            <person name="Ohkuma M."/>
            <person name="Haruta S."/>
        </authorList>
    </citation>
    <scope>NUCLEOTIDE SEQUENCE [LARGE SCALE GENOMIC DNA]</scope>
    <source>
        <strain evidence="2 3">LA</strain>
    </source>
</reference>
<keyword evidence="2" id="KW-0255">Endonuclease</keyword>
<dbReference type="Pfam" id="PF19580">
    <property type="entry name" value="Exo_endo_phos_3"/>
    <property type="match status" value="1"/>
</dbReference>
<dbReference type="PANTHER" id="PTHR42834:SF1">
    <property type="entry name" value="ENDONUCLEASE_EXONUCLEASE_PHOSPHATASE FAMILY PROTEIN (AFU_ORTHOLOGUE AFUA_3G09210)"/>
    <property type="match status" value="1"/>
</dbReference>
<accession>A0A401XJ26</accession>
<gene>
    <name evidence="2" type="ORF">JCM31826_04880</name>
</gene>
<evidence type="ECO:0000313" key="3">
    <source>
        <dbReference type="Proteomes" id="UP000286715"/>
    </source>
</evidence>
<organism evidence="2 3">
    <name type="scientific">Thermaurantimonas aggregans</name>
    <dbReference type="NCBI Taxonomy" id="2173829"/>
    <lineage>
        <taxon>Bacteria</taxon>
        <taxon>Pseudomonadati</taxon>
        <taxon>Bacteroidota</taxon>
        <taxon>Flavobacteriia</taxon>
        <taxon>Flavobacteriales</taxon>
        <taxon>Schleiferiaceae</taxon>
        <taxon>Thermaurantimonas</taxon>
    </lineage>
</organism>
<keyword evidence="2" id="KW-0540">Nuclease</keyword>
<dbReference type="GO" id="GO:0004519">
    <property type="term" value="F:endonuclease activity"/>
    <property type="evidence" value="ECO:0007669"/>
    <property type="project" value="UniProtKB-KW"/>
</dbReference>
<dbReference type="InterPro" id="IPR005135">
    <property type="entry name" value="Endo/exonuclease/phosphatase"/>
</dbReference>
<dbReference type="EMBL" id="BHZE01000003">
    <property type="protein sequence ID" value="GCD77006.1"/>
    <property type="molecule type" value="Genomic_DNA"/>
</dbReference>
<feature type="domain" description="Endonuclease/exonuclease/phosphatase" evidence="1">
    <location>
        <begin position="2"/>
        <end position="307"/>
    </location>
</feature>
<evidence type="ECO:0000259" key="1">
    <source>
        <dbReference type="Pfam" id="PF19580"/>
    </source>
</evidence>
<sequence>MFYNVENLFDPNDDPEKNDNDFTPEGNYRWTEYRWREKTAKIAKVIRAVGEGQLPAIIGFCEIENRLVLNELSRHPIIRDGKYQVVHYDSPDRRGIDVGLFYRDGVFTLLYSEPLRIQVDNKPDFATRDILYVKGVLAGVDTIHLFVNHWPSRLGGAATSEPNRIAAARTLRNKADSIMTVIKNANILIMGDFNDEPEDVSLSKILGAEKKEDRKASLINLMLDMPPGEGSHRFQGRWGFLDQIIVSRPLVEGLGKLQVAEGKAYVFKADFLLEDDNRYPGKMPYRQFIGFKFNGGYSDHLPVYVDVTAKK</sequence>
<keyword evidence="2" id="KW-0378">Hydrolase</keyword>
<proteinExistence type="predicted"/>
<comment type="caution">
    <text evidence="2">The sequence shown here is derived from an EMBL/GenBank/DDBJ whole genome shotgun (WGS) entry which is preliminary data.</text>
</comment>
<protein>
    <submittedName>
        <fullName evidence="2">Endonuclease</fullName>
    </submittedName>
</protein>
<dbReference type="AlphaFoldDB" id="A0A401XJ26"/>
<dbReference type="PANTHER" id="PTHR42834">
    <property type="entry name" value="ENDONUCLEASE/EXONUCLEASE/PHOSPHATASE FAMILY PROTEIN (AFU_ORTHOLOGUE AFUA_3G09210)"/>
    <property type="match status" value="1"/>
</dbReference>
<dbReference type="Proteomes" id="UP000286715">
    <property type="component" value="Unassembled WGS sequence"/>
</dbReference>
<dbReference type="SUPFAM" id="SSF56219">
    <property type="entry name" value="DNase I-like"/>
    <property type="match status" value="1"/>
</dbReference>
<dbReference type="Gene3D" id="3.60.10.10">
    <property type="entry name" value="Endonuclease/exonuclease/phosphatase"/>
    <property type="match status" value="1"/>
</dbReference>
<keyword evidence="3" id="KW-1185">Reference proteome</keyword>
<name>A0A401XJ26_9FLAO</name>
<evidence type="ECO:0000313" key="2">
    <source>
        <dbReference type="EMBL" id="GCD77006.1"/>
    </source>
</evidence>
<dbReference type="InterPro" id="IPR036691">
    <property type="entry name" value="Endo/exonu/phosph_ase_sf"/>
</dbReference>